<dbReference type="AlphaFoldDB" id="J0MYC8"/>
<name>J0MYC8_9ACTO</name>
<reference evidence="2 3" key="1">
    <citation type="submission" date="2012-05" db="EMBL/GenBank/DDBJ databases">
        <authorList>
            <person name="Harkins D.M."/>
            <person name="Madupu R."/>
            <person name="Durkin A.S."/>
            <person name="Torralba M."/>
            <person name="Methe B."/>
            <person name="Sutton G.G."/>
            <person name="Nelson K.E."/>
        </authorList>
    </citation>
    <scope>NUCLEOTIDE SEQUENCE [LARGE SCALE GENOMIC DNA]</scope>
    <source>
        <strain evidence="2 3">F0489</strain>
    </source>
</reference>
<dbReference type="EMBL" id="AKFT01000177">
    <property type="protein sequence ID" value="EJF39429.1"/>
    <property type="molecule type" value="Genomic_DNA"/>
</dbReference>
<keyword evidence="1" id="KW-0472">Membrane</keyword>
<dbReference type="RefSeq" id="WP_008732655.1">
    <property type="nucleotide sequence ID" value="NZ_AKFT01000177.1"/>
</dbReference>
<keyword evidence="1" id="KW-0812">Transmembrane</keyword>
<protein>
    <submittedName>
        <fullName evidence="2">Uncharacterized protein</fullName>
    </submittedName>
</protein>
<evidence type="ECO:0000313" key="3">
    <source>
        <dbReference type="Proteomes" id="UP000002941"/>
    </source>
</evidence>
<comment type="caution">
    <text evidence="2">The sequence shown here is derived from an EMBL/GenBank/DDBJ whole genome shotgun (WGS) entry which is preliminary data.</text>
</comment>
<keyword evidence="3" id="KW-1185">Reference proteome</keyword>
<keyword evidence="1" id="KW-1133">Transmembrane helix</keyword>
<evidence type="ECO:0000313" key="2">
    <source>
        <dbReference type="EMBL" id="EJF39429.1"/>
    </source>
</evidence>
<gene>
    <name evidence="2" type="ORF">HMPREF1318_0062</name>
</gene>
<evidence type="ECO:0000256" key="1">
    <source>
        <dbReference type="SAM" id="Phobius"/>
    </source>
</evidence>
<dbReference type="Proteomes" id="UP000002941">
    <property type="component" value="Unassembled WGS sequence"/>
</dbReference>
<feature type="transmembrane region" description="Helical" evidence="1">
    <location>
        <begin position="16"/>
        <end position="33"/>
    </location>
</feature>
<proteinExistence type="predicted"/>
<accession>J0MYC8</accession>
<sequence length="105" mass="11199">MRSSCCFPSSSSPSGPHLPIIGILFIFGLRLVWRVAPDIVVFSFNPGALVGGLIYYAVKIGIAPLVGIIALPYAIIRDIVLVVRERQAKQSAPTAQTPRLPGTNA</sequence>
<dbReference type="PATRIC" id="fig|1125718.3.peg.2230"/>
<organism evidence="2 3">
    <name type="scientific">Actinomyces massiliensis F0489</name>
    <dbReference type="NCBI Taxonomy" id="1125718"/>
    <lineage>
        <taxon>Bacteria</taxon>
        <taxon>Bacillati</taxon>
        <taxon>Actinomycetota</taxon>
        <taxon>Actinomycetes</taxon>
        <taxon>Actinomycetales</taxon>
        <taxon>Actinomycetaceae</taxon>
        <taxon>Actinomyces</taxon>
    </lineage>
</organism>
<feature type="transmembrane region" description="Helical" evidence="1">
    <location>
        <begin position="53"/>
        <end position="76"/>
    </location>
</feature>